<keyword evidence="11" id="KW-1185">Reference proteome</keyword>
<comment type="catalytic activity">
    <reaction evidence="8">
        <text>guanosine(26) in tRNA + 2 S-adenosyl-L-methionine = N(2)-dimethylguanosine(26) in tRNA + 2 S-adenosyl-L-homocysteine + 2 H(+)</text>
        <dbReference type="Rhea" id="RHEA:43140"/>
        <dbReference type="Rhea" id="RHEA-COMP:10359"/>
        <dbReference type="Rhea" id="RHEA-COMP:10360"/>
        <dbReference type="ChEBI" id="CHEBI:15378"/>
        <dbReference type="ChEBI" id="CHEBI:57856"/>
        <dbReference type="ChEBI" id="CHEBI:59789"/>
        <dbReference type="ChEBI" id="CHEBI:74269"/>
        <dbReference type="ChEBI" id="CHEBI:74513"/>
        <dbReference type="EC" id="2.1.1.216"/>
    </reaction>
</comment>
<dbReference type="SUPFAM" id="SSF53335">
    <property type="entry name" value="S-adenosyl-L-methionine-dependent methyltransferases"/>
    <property type="match status" value="1"/>
</dbReference>
<dbReference type="GO" id="GO:0000049">
    <property type="term" value="F:tRNA binding"/>
    <property type="evidence" value="ECO:0007669"/>
    <property type="project" value="UniProtKB-UniRule"/>
</dbReference>
<dbReference type="InterPro" id="IPR029063">
    <property type="entry name" value="SAM-dependent_MTases_sf"/>
</dbReference>
<name>A0A4Y2INN3_ARAVE</name>
<comment type="similarity">
    <text evidence="9">Belongs to the class I-like SAM-binding methyltransferase superfamily. Trm1 family.</text>
</comment>
<evidence type="ECO:0000256" key="7">
    <source>
        <dbReference type="ARBA" id="ARBA00039099"/>
    </source>
</evidence>
<evidence type="ECO:0000256" key="4">
    <source>
        <dbReference type="ARBA" id="ARBA00022691"/>
    </source>
</evidence>
<keyword evidence="2 9" id="KW-0489">Methyltransferase</keyword>
<dbReference type="GO" id="GO:0160104">
    <property type="term" value="F:tRNA (guanine(26)-N2)-dimethyltransferase activity"/>
    <property type="evidence" value="ECO:0007669"/>
    <property type="project" value="UniProtKB-EC"/>
</dbReference>
<dbReference type="EMBL" id="BGPR01107359">
    <property type="protein sequence ID" value="GBM79317.1"/>
    <property type="molecule type" value="Genomic_DNA"/>
</dbReference>
<comment type="caution">
    <text evidence="10">The sequence shown here is derived from an EMBL/GenBank/DDBJ whole genome shotgun (WGS) entry which is preliminary data.</text>
</comment>
<keyword evidence="1 9" id="KW-0820">tRNA-binding</keyword>
<gene>
    <name evidence="10" type="primary">TRMT1_0</name>
    <name evidence="10" type="ORF">AVEN_21869_1</name>
</gene>
<evidence type="ECO:0000313" key="11">
    <source>
        <dbReference type="Proteomes" id="UP000499080"/>
    </source>
</evidence>
<evidence type="ECO:0000256" key="9">
    <source>
        <dbReference type="PROSITE-ProRule" id="PRU00958"/>
    </source>
</evidence>
<evidence type="ECO:0000256" key="6">
    <source>
        <dbReference type="ARBA" id="ARBA00022884"/>
    </source>
</evidence>
<keyword evidence="3 9" id="KW-0808">Transferase</keyword>
<dbReference type="PROSITE" id="PS51626">
    <property type="entry name" value="SAM_MT_TRM1"/>
    <property type="match status" value="1"/>
</dbReference>
<proteinExistence type="inferred from homology"/>
<evidence type="ECO:0000256" key="1">
    <source>
        <dbReference type="ARBA" id="ARBA00022555"/>
    </source>
</evidence>
<dbReference type="Pfam" id="PF02005">
    <property type="entry name" value="TRM"/>
    <property type="match status" value="1"/>
</dbReference>
<dbReference type="InterPro" id="IPR002905">
    <property type="entry name" value="Trm1"/>
</dbReference>
<dbReference type="Proteomes" id="UP000499080">
    <property type="component" value="Unassembled WGS sequence"/>
</dbReference>
<dbReference type="GO" id="GO:0005634">
    <property type="term" value="C:nucleus"/>
    <property type="evidence" value="ECO:0007669"/>
    <property type="project" value="TreeGrafter"/>
</dbReference>
<keyword evidence="4 9" id="KW-0949">S-adenosyl-L-methionine</keyword>
<dbReference type="AlphaFoldDB" id="A0A4Y2INN3"/>
<dbReference type="EC" id="2.1.1.216" evidence="7"/>
<dbReference type="PANTHER" id="PTHR10631:SF3">
    <property type="entry name" value="TRNA (GUANINE(26)-N(2))-DIMETHYLTRANSFERASE"/>
    <property type="match status" value="1"/>
</dbReference>
<accession>A0A4Y2INN3</accession>
<dbReference type="OrthoDB" id="6349953at2759"/>
<reference evidence="10 11" key="1">
    <citation type="journal article" date="2019" name="Sci. Rep.">
        <title>Orb-weaving spider Araneus ventricosus genome elucidates the spidroin gene catalogue.</title>
        <authorList>
            <person name="Kono N."/>
            <person name="Nakamura H."/>
            <person name="Ohtoshi R."/>
            <person name="Moran D.A.P."/>
            <person name="Shinohara A."/>
            <person name="Yoshida Y."/>
            <person name="Fujiwara M."/>
            <person name="Mori M."/>
            <person name="Tomita M."/>
            <person name="Arakawa K."/>
        </authorList>
    </citation>
    <scope>NUCLEOTIDE SEQUENCE [LARGE SCALE GENOMIC DNA]</scope>
</reference>
<keyword evidence="6 9" id="KW-0694">RNA-binding</keyword>
<protein>
    <recommendedName>
        <fullName evidence="7">tRNA (guanine(26)-N(2))-dimethyltransferase</fullName>
        <ecNumber evidence="7">2.1.1.216</ecNumber>
    </recommendedName>
</protein>
<evidence type="ECO:0000256" key="3">
    <source>
        <dbReference type="ARBA" id="ARBA00022679"/>
    </source>
</evidence>
<organism evidence="10 11">
    <name type="scientific">Araneus ventricosus</name>
    <name type="common">Orbweaver spider</name>
    <name type="synonym">Epeira ventricosa</name>
    <dbReference type="NCBI Taxonomy" id="182803"/>
    <lineage>
        <taxon>Eukaryota</taxon>
        <taxon>Metazoa</taxon>
        <taxon>Ecdysozoa</taxon>
        <taxon>Arthropoda</taxon>
        <taxon>Chelicerata</taxon>
        <taxon>Arachnida</taxon>
        <taxon>Araneae</taxon>
        <taxon>Araneomorphae</taxon>
        <taxon>Entelegynae</taxon>
        <taxon>Araneoidea</taxon>
        <taxon>Araneidae</taxon>
        <taxon>Araneus</taxon>
    </lineage>
</organism>
<dbReference type="PANTHER" id="PTHR10631">
    <property type="entry name" value="N 2 ,N 2 -DIMETHYLGUANOSINE TRNA METHYLTRANSFERASE"/>
    <property type="match status" value="1"/>
</dbReference>
<sequence length="140" mass="15711">MVFVCSGCGSFHFQPVGTKTITLHGQKYTPSVGPPVDRKCSICGRSFKMCGPIWSHKLHDKDFIQKTVQHIEVENSLYNTSKRMVGMLNVVLEELEDFPLFHRIEQLSSILHVKAPSSNEIRQVSLVTSCSNALNSKFNS</sequence>
<evidence type="ECO:0000313" key="10">
    <source>
        <dbReference type="EMBL" id="GBM79317.1"/>
    </source>
</evidence>
<evidence type="ECO:0000256" key="5">
    <source>
        <dbReference type="ARBA" id="ARBA00022694"/>
    </source>
</evidence>
<evidence type="ECO:0000256" key="2">
    <source>
        <dbReference type="ARBA" id="ARBA00022603"/>
    </source>
</evidence>
<evidence type="ECO:0000256" key="8">
    <source>
        <dbReference type="ARBA" id="ARBA00051897"/>
    </source>
</evidence>
<dbReference type="Gene3D" id="3.40.50.150">
    <property type="entry name" value="Vaccinia Virus protein VP39"/>
    <property type="match status" value="1"/>
</dbReference>
<dbReference type="GO" id="GO:0002940">
    <property type="term" value="P:tRNA N2-guanine methylation"/>
    <property type="evidence" value="ECO:0007669"/>
    <property type="project" value="TreeGrafter"/>
</dbReference>
<keyword evidence="5 9" id="KW-0819">tRNA processing</keyword>